<dbReference type="SUPFAM" id="SSF49899">
    <property type="entry name" value="Concanavalin A-like lectins/glucanases"/>
    <property type="match status" value="1"/>
</dbReference>
<dbReference type="Proteomes" id="UP000269708">
    <property type="component" value="Unassembled WGS sequence"/>
</dbReference>
<accession>A0A3N4VJH8</accession>
<dbReference type="OrthoDB" id="6047754at2"/>
<dbReference type="RefSeq" id="WP_123769372.1">
    <property type="nucleotide sequence ID" value="NZ_RKQN01000001.1"/>
</dbReference>
<protein>
    <recommendedName>
        <fullName evidence="3">Concanavalin A-like lectin/glucanase superfamily protein</fullName>
    </recommendedName>
</protein>
<proteinExistence type="predicted"/>
<evidence type="ECO:0008006" key="3">
    <source>
        <dbReference type="Google" id="ProtNLM"/>
    </source>
</evidence>
<dbReference type="InterPro" id="IPR043136">
    <property type="entry name" value="B30.2/SPRY_sf"/>
</dbReference>
<organism evidence="1 2">
    <name type="scientific">Vulcaniibacterium tengchongense</name>
    <dbReference type="NCBI Taxonomy" id="1273429"/>
    <lineage>
        <taxon>Bacteria</taxon>
        <taxon>Pseudomonadati</taxon>
        <taxon>Pseudomonadota</taxon>
        <taxon>Gammaproteobacteria</taxon>
        <taxon>Lysobacterales</taxon>
        <taxon>Lysobacteraceae</taxon>
        <taxon>Vulcaniibacterium</taxon>
    </lineage>
</organism>
<evidence type="ECO:0000313" key="1">
    <source>
        <dbReference type="EMBL" id="RPE81853.1"/>
    </source>
</evidence>
<gene>
    <name evidence="1" type="ORF">EDC50_1055</name>
</gene>
<dbReference type="InterPro" id="IPR013320">
    <property type="entry name" value="ConA-like_dom_sf"/>
</dbReference>
<name>A0A3N4VJH8_9GAMM</name>
<sequence length="660" mass="69485">MPKVYARFAPVPIGAGAVAQNGGLVVAGTSIGAWATARSDIAHSGGVRGAEFTVWFEGDSWHAFIGVLQPSARLDNYIGADAAGVGWYLGQGTIYVGGAVVASGLPLVAPGDVAGVLVRLDGGAPAIEFYKGSTLVHSRPLPAGGPWHFGASLQAAAGGVVHCAVNAGQWQGISPAVRQGGWPAPAAAPLTLRLSDVDYLSAPSDTPPHARYEGVVDAASLVTLAEIGFWPWGDELPTQSSVAQLQVIDAGGVIDPLLQQDLTGWPVAISLGDTEGTRAGASDVARFALDYIEVQDDGAKLLHLRDAHDDLDEDLTRGVFLPSVPSLSWRVQPVVVGAVASVPALPANSDGSVAFLADAPLAEVSVVLDRGDVMEPGTWSLTPDRQQLLLTQAPVGPIVVDASSIGTGMQPATLEQALREIFRRIGKTAWSSSDAAAIDAATGYAGIGYYAGDPISVRQALAAILPSYGAWYWQDAAGVLRFTRVVDPSAVPDAQLAFDLATADFGDALQAYPDEAPHLSRRMAYQLNARPLAASELVSDLVDVPAWRREELMGHWRGLAYSAQPLAPRYAHADRTDPLVSCFWRQQDAQAEIDRVCAMYAVARQRFVVTVLDWAGPLPQPGQVGRITYDRYGLAGGKKVLVRRVESNPAIGAVELTVWG</sequence>
<comment type="caution">
    <text evidence="1">The sequence shown here is derived from an EMBL/GenBank/DDBJ whole genome shotgun (WGS) entry which is preliminary data.</text>
</comment>
<dbReference type="Gene3D" id="2.60.120.920">
    <property type="match status" value="1"/>
</dbReference>
<evidence type="ECO:0000313" key="2">
    <source>
        <dbReference type="Proteomes" id="UP000269708"/>
    </source>
</evidence>
<dbReference type="AlphaFoldDB" id="A0A3N4VJH8"/>
<reference evidence="1 2" key="1">
    <citation type="submission" date="2018-11" db="EMBL/GenBank/DDBJ databases">
        <title>Genomic Encyclopedia of Type Strains, Phase IV (KMG-IV): sequencing the most valuable type-strain genomes for metagenomic binning, comparative biology and taxonomic classification.</title>
        <authorList>
            <person name="Goeker M."/>
        </authorList>
    </citation>
    <scope>NUCLEOTIDE SEQUENCE [LARGE SCALE GENOMIC DNA]</scope>
    <source>
        <strain evidence="1 2">DSM 25623</strain>
    </source>
</reference>
<keyword evidence="2" id="KW-1185">Reference proteome</keyword>
<dbReference type="EMBL" id="RKQN01000001">
    <property type="protein sequence ID" value="RPE81853.1"/>
    <property type="molecule type" value="Genomic_DNA"/>
</dbReference>